<evidence type="ECO:0000313" key="4">
    <source>
        <dbReference type="EMBL" id="RZU38939.1"/>
    </source>
</evidence>
<dbReference type="Gene3D" id="3.90.650.10">
    <property type="entry name" value="PurM-like C-terminal domain"/>
    <property type="match status" value="1"/>
</dbReference>
<evidence type="ECO:0000313" key="5">
    <source>
        <dbReference type="Proteomes" id="UP000292958"/>
    </source>
</evidence>
<sequence length="355" mass="37747">MSGKSLTSFGFCPLPIFDHKRIVLGHGSGGKLTADLIDKIFLPAFHNPILDKLDDQAVLTIGGTRLAFTTDSFVVTPIFFPGGDIGRLAIHGTVNDLAMSGARPLYLSAAFILEEGLPVDDLRRVIESMRAAAAEAGVQLVTGDTKVVNRGKGDQIFITTTGIGVIEHNVSISADRACPGDKIILSGYIGDHGMTIMSQREGLEFESAIESDCAPLNGLVTAMLTTSPANDFIHTLRDPTRGGVSTTLNEIAKHANVGMVLDERAIPVRESVKGACEVLGLDPLYVANEGKLLALVVPGMADAVLDRMRQHPLGQDAAIIGEVVETHPGMVLMKTEIGGTRVLDVMFGEQLPRIC</sequence>
<dbReference type="InterPro" id="IPR016188">
    <property type="entry name" value="PurM-like_N"/>
</dbReference>
<comment type="similarity">
    <text evidence="1">Belongs to the HypE family.</text>
</comment>
<proteinExistence type="inferred from homology"/>
<dbReference type="Gene3D" id="3.30.1330.10">
    <property type="entry name" value="PurM-like, N-terminal domain"/>
    <property type="match status" value="1"/>
</dbReference>
<comment type="caution">
    <text evidence="4">The sequence shown here is derived from an EMBL/GenBank/DDBJ whole genome shotgun (WGS) entry which is preliminary data.</text>
</comment>
<evidence type="ECO:0000256" key="1">
    <source>
        <dbReference type="ARBA" id="ARBA00006243"/>
    </source>
</evidence>
<dbReference type="NCBIfam" id="TIGR02124">
    <property type="entry name" value="hypE"/>
    <property type="match status" value="1"/>
</dbReference>
<dbReference type="Proteomes" id="UP000292958">
    <property type="component" value="Unassembled WGS sequence"/>
</dbReference>
<gene>
    <name evidence="4" type="ORF">BDD14_0249</name>
</gene>
<dbReference type="InterPro" id="IPR011854">
    <property type="entry name" value="HypE"/>
</dbReference>
<dbReference type="InterPro" id="IPR010918">
    <property type="entry name" value="PurM-like_C_dom"/>
</dbReference>
<name>A0A4Q7YQ98_9BACT</name>
<dbReference type="SUPFAM" id="SSF56042">
    <property type="entry name" value="PurM C-terminal domain-like"/>
    <property type="match status" value="1"/>
</dbReference>
<accession>A0A4Q7YQ98</accession>
<dbReference type="InterPro" id="IPR036676">
    <property type="entry name" value="PurM-like_C_sf"/>
</dbReference>
<dbReference type="PIRSF" id="PIRSF005644">
    <property type="entry name" value="Hdrgns_mtr_HypE"/>
    <property type="match status" value="1"/>
</dbReference>
<feature type="domain" description="PurM-like N-terminal" evidence="2">
    <location>
        <begin position="54"/>
        <end position="166"/>
    </location>
</feature>
<organism evidence="4 5">
    <name type="scientific">Edaphobacter modestus</name>
    <dbReference type="NCBI Taxonomy" id="388466"/>
    <lineage>
        <taxon>Bacteria</taxon>
        <taxon>Pseudomonadati</taxon>
        <taxon>Acidobacteriota</taxon>
        <taxon>Terriglobia</taxon>
        <taxon>Terriglobales</taxon>
        <taxon>Acidobacteriaceae</taxon>
        <taxon>Edaphobacter</taxon>
    </lineage>
</organism>
<dbReference type="SUPFAM" id="SSF55326">
    <property type="entry name" value="PurM N-terminal domain-like"/>
    <property type="match status" value="1"/>
</dbReference>
<dbReference type="Pfam" id="PF02769">
    <property type="entry name" value="AIRS_C"/>
    <property type="match status" value="1"/>
</dbReference>
<dbReference type="EMBL" id="SHKW01000001">
    <property type="protein sequence ID" value="RZU38939.1"/>
    <property type="molecule type" value="Genomic_DNA"/>
</dbReference>
<protein>
    <submittedName>
        <fullName evidence="4">Hydrogenase maturation carbamoyl dehydratase HypE</fullName>
    </submittedName>
</protein>
<dbReference type="PANTHER" id="PTHR30303">
    <property type="entry name" value="HYDROGENASE ISOENZYMES FORMATION PROTEIN HYPE"/>
    <property type="match status" value="1"/>
</dbReference>
<keyword evidence="5" id="KW-1185">Reference proteome</keyword>
<dbReference type="CDD" id="cd02197">
    <property type="entry name" value="HypE"/>
    <property type="match status" value="1"/>
</dbReference>
<dbReference type="Pfam" id="PF00586">
    <property type="entry name" value="AIRS"/>
    <property type="match status" value="1"/>
</dbReference>
<evidence type="ECO:0000259" key="3">
    <source>
        <dbReference type="Pfam" id="PF02769"/>
    </source>
</evidence>
<reference evidence="4 5" key="1">
    <citation type="submission" date="2019-02" db="EMBL/GenBank/DDBJ databases">
        <title>Genomic Encyclopedia of Archaeal and Bacterial Type Strains, Phase II (KMG-II): from individual species to whole genera.</title>
        <authorList>
            <person name="Goeker M."/>
        </authorList>
    </citation>
    <scope>NUCLEOTIDE SEQUENCE [LARGE SCALE GENOMIC DNA]</scope>
    <source>
        <strain evidence="4 5">DSM 18101</strain>
    </source>
</reference>
<dbReference type="PANTHER" id="PTHR30303:SF0">
    <property type="entry name" value="CARBAMOYL DEHYDRATASE HYPE"/>
    <property type="match status" value="1"/>
</dbReference>
<evidence type="ECO:0000259" key="2">
    <source>
        <dbReference type="Pfam" id="PF00586"/>
    </source>
</evidence>
<feature type="domain" description="PurM-like C-terminal" evidence="3">
    <location>
        <begin position="179"/>
        <end position="327"/>
    </location>
</feature>
<dbReference type="AlphaFoldDB" id="A0A4Q7YQ98"/>
<dbReference type="InterPro" id="IPR036921">
    <property type="entry name" value="PurM-like_N_sf"/>
</dbReference>
<dbReference type="GO" id="GO:0051604">
    <property type="term" value="P:protein maturation"/>
    <property type="evidence" value="ECO:0007669"/>
    <property type="project" value="TreeGrafter"/>
</dbReference>